<gene>
    <name evidence="2" type="ORF">GCM10010123_17830</name>
</gene>
<proteinExistence type="predicted"/>
<sequence length="237" mass="23489">MCPKGRGGSTPPFPTSERPGFPPGRCSFTPVSLNLGPRTGPTGGVRPSLGSMITALARPAAAVAALAAVLGGALPAAGAPRRHTGYGACSPYAAISSAPGLATTYFYKHFTATAPAAPTVTCTLEVPVTEYPGDFDGDVTIAASAGGRLALGPGGTATVTIESGMRGTALVRHSETLTAAAGDPWSVSSTTPHRLPAGANLTFVIRTTVTLTGVAGSVSVTSLSASGTDVSPGGRRR</sequence>
<dbReference type="AlphaFoldDB" id="A0A8J3B1N3"/>
<evidence type="ECO:0000256" key="1">
    <source>
        <dbReference type="SAM" id="MobiDB-lite"/>
    </source>
</evidence>
<reference evidence="2" key="2">
    <citation type="submission" date="2020-09" db="EMBL/GenBank/DDBJ databases">
        <authorList>
            <person name="Sun Q."/>
            <person name="Ohkuma M."/>
        </authorList>
    </citation>
    <scope>NUCLEOTIDE SEQUENCE</scope>
    <source>
        <strain evidence="2">JCM 3090</strain>
    </source>
</reference>
<name>A0A8J3B1N3_9ACTN</name>
<feature type="region of interest" description="Disordered" evidence="1">
    <location>
        <begin position="1"/>
        <end position="27"/>
    </location>
</feature>
<reference evidence="2" key="1">
    <citation type="journal article" date="2014" name="Int. J. Syst. Evol. Microbiol.">
        <title>Complete genome sequence of Corynebacterium casei LMG S-19264T (=DSM 44701T), isolated from a smear-ripened cheese.</title>
        <authorList>
            <consortium name="US DOE Joint Genome Institute (JGI-PGF)"/>
            <person name="Walter F."/>
            <person name="Albersmeier A."/>
            <person name="Kalinowski J."/>
            <person name="Ruckert C."/>
        </authorList>
    </citation>
    <scope>NUCLEOTIDE SEQUENCE</scope>
    <source>
        <strain evidence="2">JCM 3090</strain>
    </source>
</reference>
<accession>A0A8J3B1N3</accession>
<evidence type="ECO:0000313" key="3">
    <source>
        <dbReference type="Proteomes" id="UP000649739"/>
    </source>
</evidence>
<evidence type="ECO:0000313" key="2">
    <source>
        <dbReference type="EMBL" id="GGJ88631.1"/>
    </source>
</evidence>
<dbReference type="Proteomes" id="UP000649739">
    <property type="component" value="Unassembled WGS sequence"/>
</dbReference>
<protein>
    <submittedName>
        <fullName evidence="2">Uncharacterized protein</fullName>
    </submittedName>
</protein>
<organism evidence="2 3">
    <name type="scientific">Pilimelia anulata</name>
    <dbReference type="NCBI Taxonomy" id="53371"/>
    <lineage>
        <taxon>Bacteria</taxon>
        <taxon>Bacillati</taxon>
        <taxon>Actinomycetota</taxon>
        <taxon>Actinomycetes</taxon>
        <taxon>Micromonosporales</taxon>
        <taxon>Micromonosporaceae</taxon>
        <taxon>Pilimelia</taxon>
    </lineage>
</organism>
<dbReference type="EMBL" id="BMQB01000003">
    <property type="protein sequence ID" value="GGJ88631.1"/>
    <property type="molecule type" value="Genomic_DNA"/>
</dbReference>
<comment type="caution">
    <text evidence="2">The sequence shown here is derived from an EMBL/GenBank/DDBJ whole genome shotgun (WGS) entry which is preliminary data.</text>
</comment>
<keyword evidence="3" id="KW-1185">Reference proteome</keyword>